<feature type="transmembrane region" description="Helical" evidence="2">
    <location>
        <begin position="650"/>
        <end position="669"/>
    </location>
</feature>
<dbReference type="Gene3D" id="3.10.620.30">
    <property type="match status" value="1"/>
</dbReference>
<feature type="transmembrane region" description="Helical" evidence="2">
    <location>
        <begin position="139"/>
        <end position="164"/>
    </location>
</feature>
<keyword evidence="2" id="KW-1133">Transmembrane helix</keyword>
<dbReference type="PANTHER" id="PTHR42736:SF1">
    <property type="entry name" value="PROTEIN-GLUTAMINE GAMMA-GLUTAMYLTRANSFERASE"/>
    <property type="match status" value="1"/>
</dbReference>
<protein>
    <submittedName>
        <fullName evidence="4">Transglutaminase domain-containing protein</fullName>
    </submittedName>
</protein>
<keyword evidence="5" id="KW-1185">Reference proteome</keyword>
<feature type="transmembrane region" description="Helical" evidence="2">
    <location>
        <begin position="58"/>
        <end position="75"/>
    </location>
</feature>
<feature type="region of interest" description="Disordered" evidence="1">
    <location>
        <begin position="438"/>
        <end position="464"/>
    </location>
</feature>
<sequence>MKISSVNEDKDAVSLLRFVFRLPAAPLFMRFLLTVPLAGLFTEWLLPLLDLGGSEGSLMLQTLFVLTFVLLVQGLGTVKEWILLPLNIILLLFLWSRLFGEVSLLSWLESYVFYVLPGDVSHVHGVWEFSDLSRESRALILLAGWAIMVSAVQVLVLNRGNLWLFGGTTLLYLTVLEEALELPVYGGFIRACCWILAVQGMSWFIRIQTEEAGSLDGYRLKVKKKQTGTLFLRWSLWVVLSAVLTAGLLHAAGQGRAPASGSGLTFEYIADQVKTWSEDRNSGAAHRAKTGLTGYDALSGDLGGPLQPGIELFFTAQSPEPAYWRGESLLYYTGRRWIGHDDDRVPVEKGEETALTTLAAQNKQASSTVVQKITLHQRGFESMPLFSNGTITKVLELQDASGHGVNPGMGAYPDTGTLRLEEHADQVKSYTVESLKQPVAGSGSLSGSSQVDTGGDTVPDTLSDSLDDATYVQLPADLPKRVYDLGEQLTRNTSGRYEQARAVEAYLKSRFPYTLKTRIPPAGQDFVDAFLFKDQQGYCTHFATAMVVLLRTQGIPARYVTGFAPGQLVEGTSDTYRVTQEEAHAWVEVYVPKQGWTAFDPTPGFYAGQAADASEENMIKTNRFHEQLMEFVQMLQSRISSIQSWIVHRIWSILALISFICTPVIFRLWTRKKWGISRPGSREDPTHGDGHFSEREQLLAAAIPVWRRLARRCGAPEAAVTVKKYMQSLQLEDEHVMAELVDFAMQWENAAYGNTPFSRMEKIRFLRQCRMLAKKLA</sequence>
<dbReference type="InterPro" id="IPR002931">
    <property type="entry name" value="Transglutaminase-like"/>
</dbReference>
<dbReference type="InterPro" id="IPR038765">
    <property type="entry name" value="Papain-like_cys_pep_sf"/>
</dbReference>
<evidence type="ECO:0000259" key="3">
    <source>
        <dbReference type="SMART" id="SM00460"/>
    </source>
</evidence>
<dbReference type="InterPro" id="IPR052901">
    <property type="entry name" value="Bact_TGase-like"/>
</dbReference>
<feature type="transmembrane region" description="Helical" evidence="2">
    <location>
        <begin position="82"/>
        <end position="99"/>
    </location>
</feature>
<evidence type="ECO:0000313" key="5">
    <source>
        <dbReference type="Proteomes" id="UP000565468"/>
    </source>
</evidence>
<reference evidence="4 5" key="1">
    <citation type="submission" date="2020-04" db="EMBL/GenBank/DDBJ databases">
        <title>Paenibacillus algicola sp. nov., a novel marine bacterium producing alginate lyase.</title>
        <authorList>
            <person name="Huang H."/>
        </authorList>
    </citation>
    <scope>NUCLEOTIDE SEQUENCE [LARGE SCALE GENOMIC DNA]</scope>
    <source>
        <strain evidence="4 5">L7-75</strain>
    </source>
</reference>
<dbReference type="RefSeq" id="WP_169506839.1">
    <property type="nucleotide sequence ID" value="NZ_JABBPN010000029.1"/>
</dbReference>
<dbReference type="EMBL" id="JABBPN010000029">
    <property type="protein sequence ID" value="NMO98065.1"/>
    <property type="molecule type" value="Genomic_DNA"/>
</dbReference>
<keyword evidence="2" id="KW-0472">Membrane</keyword>
<feature type="domain" description="Transglutaminase-like" evidence="3">
    <location>
        <begin position="531"/>
        <end position="603"/>
    </location>
</feature>
<name>A0A848MBJ8_PAELE</name>
<dbReference type="Proteomes" id="UP000565468">
    <property type="component" value="Unassembled WGS sequence"/>
</dbReference>
<evidence type="ECO:0000256" key="1">
    <source>
        <dbReference type="SAM" id="MobiDB-lite"/>
    </source>
</evidence>
<feature type="transmembrane region" description="Helical" evidence="2">
    <location>
        <begin position="230"/>
        <end position="252"/>
    </location>
</feature>
<organism evidence="4 5">
    <name type="scientific">Paenibacillus lemnae</name>
    <dbReference type="NCBI Taxonomy" id="1330551"/>
    <lineage>
        <taxon>Bacteria</taxon>
        <taxon>Bacillati</taxon>
        <taxon>Bacillota</taxon>
        <taxon>Bacilli</taxon>
        <taxon>Bacillales</taxon>
        <taxon>Paenibacillaceae</taxon>
        <taxon>Paenibacillus</taxon>
    </lineage>
</organism>
<evidence type="ECO:0000256" key="2">
    <source>
        <dbReference type="SAM" id="Phobius"/>
    </source>
</evidence>
<dbReference type="SUPFAM" id="SSF54001">
    <property type="entry name" value="Cysteine proteinases"/>
    <property type="match status" value="1"/>
</dbReference>
<evidence type="ECO:0000313" key="4">
    <source>
        <dbReference type="EMBL" id="NMO98065.1"/>
    </source>
</evidence>
<feature type="compositionally biased region" description="Polar residues" evidence="1">
    <location>
        <begin position="443"/>
        <end position="452"/>
    </location>
</feature>
<keyword evidence="2" id="KW-0812">Transmembrane</keyword>
<feature type="transmembrane region" description="Helical" evidence="2">
    <location>
        <begin position="27"/>
        <end position="46"/>
    </location>
</feature>
<dbReference type="AlphaFoldDB" id="A0A848MBJ8"/>
<gene>
    <name evidence="4" type="ORF">HII30_20135</name>
</gene>
<comment type="caution">
    <text evidence="4">The sequence shown here is derived from an EMBL/GenBank/DDBJ whole genome shotgun (WGS) entry which is preliminary data.</text>
</comment>
<proteinExistence type="predicted"/>
<dbReference type="PANTHER" id="PTHR42736">
    <property type="entry name" value="PROTEIN-GLUTAMINE GAMMA-GLUTAMYLTRANSFERASE"/>
    <property type="match status" value="1"/>
</dbReference>
<dbReference type="Pfam" id="PF01841">
    <property type="entry name" value="Transglut_core"/>
    <property type="match status" value="1"/>
</dbReference>
<accession>A0A848MBJ8</accession>
<dbReference type="SMART" id="SM00460">
    <property type="entry name" value="TGc"/>
    <property type="match status" value="1"/>
</dbReference>